<evidence type="ECO:0000313" key="20">
    <source>
        <dbReference type="Proteomes" id="UP000236199"/>
    </source>
</evidence>
<comment type="cofactor">
    <cofactor evidence="1">
        <name>Co(2+)</name>
        <dbReference type="ChEBI" id="CHEBI:48828"/>
    </cofactor>
</comment>
<dbReference type="PANTHER" id="PTHR43501:SF1">
    <property type="entry name" value="CYTOSOL NON-SPECIFIC DIPEPTIDASE"/>
    <property type="match status" value="1"/>
</dbReference>
<name>A0A2K1P900_9BACT</name>
<evidence type="ECO:0000256" key="4">
    <source>
        <dbReference type="ARBA" id="ARBA00022723"/>
    </source>
</evidence>
<keyword evidence="4" id="KW-0479">Metal-binding</keyword>
<protein>
    <recommendedName>
        <fullName evidence="13">Cytosol non-specific dipeptidase</fullName>
        <ecNumber evidence="10">3.4.13.18</ecNumber>
    </recommendedName>
    <alternativeName>
        <fullName evidence="16">Aminoacyl-histidine dipeptidase</fullName>
    </alternativeName>
    <alternativeName>
        <fullName evidence="15">Beta-alanyl-histidine dipeptidase</fullName>
    </alternativeName>
    <alternativeName>
        <fullName evidence="14">Carnosinase</fullName>
    </alternativeName>
    <alternativeName>
        <fullName evidence="11">Peptidase D</fullName>
    </alternativeName>
    <alternativeName>
        <fullName evidence="17">Xaa-His dipeptidase</fullName>
    </alternativeName>
</protein>
<comment type="similarity">
    <text evidence="12">Belongs to the peptidase M20C family.</text>
</comment>
<dbReference type="Gene3D" id="3.40.630.10">
    <property type="entry name" value="Zn peptidases"/>
    <property type="match status" value="2"/>
</dbReference>
<keyword evidence="5" id="KW-0378">Hydrolase</keyword>
<dbReference type="CDD" id="cd03890">
    <property type="entry name" value="M20_pepD"/>
    <property type="match status" value="1"/>
</dbReference>
<dbReference type="GO" id="GO:0005829">
    <property type="term" value="C:cytosol"/>
    <property type="evidence" value="ECO:0007669"/>
    <property type="project" value="TreeGrafter"/>
</dbReference>
<keyword evidence="3" id="KW-0645">Protease</keyword>
<evidence type="ECO:0000256" key="7">
    <source>
        <dbReference type="ARBA" id="ARBA00023049"/>
    </source>
</evidence>
<keyword evidence="20" id="KW-1185">Reference proteome</keyword>
<sequence length="485" mass="53825">MKGKLEGLQPASVFKHFEAISRIPRESGNEKQISDYLTQYGKDLGLEVIQEESLNVIIKKSGTSGYEQAPTVILQGHMDMVCAKKEDFPFDFSKDPIPIFVEGDYVKTEGTTLGADNGIAVAMIMAILESKELEHPPLECLFTVAEETGMDGVRNLHPEHLSGKILINLDSEEEGKMLASCAGGVRNVVSIPIEWKEANPQKQSYAITIKGLRGGHSGLEIDKHRASAIKLLGRILKVLHQSFDIQIANVKGGEKMNAIPKMASAIIVADLTNRNEIENMVDTYQKVFKKEFEASDPNIQIQLNKIESVKRVFADSTKTNLIHALRLIPAGIQTMSANIEGLVESSNNIGTLETKEDFIILSSAVRSSVRSLKEEINDRIASVCDLIGAKMELVSDYPAWEYEPNSKIRQIMNEVYKELNNNQEMKVDAVHAGLECGFLQEKLGKINMVSIGPNIYNNHTPEESLSISSTQRVYQLLTEVLKRIK</sequence>
<dbReference type="GO" id="GO:0006508">
    <property type="term" value="P:proteolysis"/>
    <property type="evidence" value="ECO:0007669"/>
    <property type="project" value="UniProtKB-KW"/>
</dbReference>
<feature type="domain" description="Peptidase M20 dimerisation" evidence="18">
    <location>
        <begin position="208"/>
        <end position="293"/>
    </location>
</feature>
<reference evidence="19 20" key="1">
    <citation type="submission" date="2013-12" db="EMBL/GenBank/DDBJ databases">
        <title>Comparative genomics of Petrotoga isolates.</title>
        <authorList>
            <person name="Nesbo C.L."/>
            <person name="Charchuk R."/>
            <person name="Chow K."/>
        </authorList>
    </citation>
    <scope>NUCLEOTIDE SEQUENCE [LARGE SCALE GENOMIC DNA]</scope>
    <source>
        <strain evidence="19 20">DSM 10691</strain>
    </source>
</reference>
<dbReference type="PRINTS" id="PR00934">
    <property type="entry name" value="XHISDIPTASE"/>
</dbReference>
<dbReference type="SUPFAM" id="SSF53187">
    <property type="entry name" value="Zn-dependent exopeptidases"/>
    <property type="match status" value="1"/>
</dbReference>
<dbReference type="NCBIfam" id="TIGR01893">
    <property type="entry name" value="aa-his-dipept"/>
    <property type="match status" value="1"/>
</dbReference>
<evidence type="ECO:0000256" key="10">
    <source>
        <dbReference type="ARBA" id="ARBA00038976"/>
    </source>
</evidence>
<gene>
    <name evidence="19" type="ORF">X928_07705</name>
</gene>
<dbReference type="EC" id="3.4.13.18" evidence="10"/>
<evidence type="ECO:0000256" key="11">
    <source>
        <dbReference type="ARBA" id="ARBA00044252"/>
    </source>
</evidence>
<accession>A0A2K1P900</accession>
<evidence type="ECO:0000256" key="14">
    <source>
        <dbReference type="ARBA" id="ARBA00075285"/>
    </source>
</evidence>
<evidence type="ECO:0000256" key="13">
    <source>
        <dbReference type="ARBA" id="ARBA00071271"/>
    </source>
</evidence>
<dbReference type="PANTHER" id="PTHR43501">
    <property type="entry name" value="CYTOSOL NON-SPECIFIC DIPEPTIDASE"/>
    <property type="match status" value="1"/>
</dbReference>
<evidence type="ECO:0000256" key="3">
    <source>
        <dbReference type="ARBA" id="ARBA00022670"/>
    </source>
</evidence>
<evidence type="ECO:0000256" key="12">
    <source>
        <dbReference type="ARBA" id="ARBA00061423"/>
    </source>
</evidence>
<dbReference type="GO" id="GO:0046872">
    <property type="term" value="F:metal ion binding"/>
    <property type="evidence" value="ECO:0007669"/>
    <property type="project" value="UniProtKB-KW"/>
</dbReference>
<comment type="catalytic activity">
    <reaction evidence="9">
        <text>Hydrolysis of dipeptides, preferentially hydrophobic dipeptides including prolyl amino acids.</text>
        <dbReference type="EC" id="3.4.13.18"/>
    </reaction>
</comment>
<evidence type="ECO:0000313" key="19">
    <source>
        <dbReference type="EMBL" id="PNR99269.1"/>
    </source>
</evidence>
<comment type="caution">
    <text evidence="19">The sequence shown here is derived from an EMBL/GenBank/DDBJ whole genome shotgun (WGS) entry which is preliminary data.</text>
</comment>
<dbReference type="RefSeq" id="WP_103079168.1">
    <property type="nucleotide sequence ID" value="NZ_AZRM01000037.1"/>
</dbReference>
<dbReference type="InterPro" id="IPR011650">
    <property type="entry name" value="Peptidase_M20_dimer"/>
</dbReference>
<organism evidence="19 20">
    <name type="scientific">Petrotoga miotherma DSM 10691</name>
    <dbReference type="NCBI Taxonomy" id="1434326"/>
    <lineage>
        <taxon>Bacteria</taxon>
        <taxon>Thermotogati</taxon>
        <taxon>Thermotogota</taxon>
        <taxon>Thermotogae</taxon>
        <taxon>Petrotogales</taxon>
        <taxon>Petrotogaceae</taxon>
        <taxon>Petrotoga</taxon>
    </lineage>
</organism>
<evidence type="ECO:0000256" key="5">
    <source>
        <dbReference type="ARBA" id="ARBA00022801"/>
    </source>
</evidence>
<dbReference type="InterPro" id="IPR001160">
    <property type="entry name" value="Peptidase_M20C"/>
</dbReference>
<proteinExistence type="inferred from homology"/>
<evidence type="ECO:0000256" key="8">
    <source>
        <dbReference type="ARBA" id="ARBA00023285"/>
    </source>
</evidence>
<evidence type="ECO:0000256" key="15">
    <source>
        <dbReference type="ARBA" id="ARBA00076004"/>
    </source>
</evidence>
<evidence type="ECO:0000256" key="16">
    <source>
        <dbReference type="ARBA" id="ARBA00077688"/>
    </source>
</evidence>
<evidence type="ECO:0000256" key="9">
    <source>
        <dbReference type="ARBA" id="ARBA00036421"/>
    </source>
</evidence>
<evidence type="ECO:0000256" key="6">
    <source>
        <dbReference type="ARBA" id="ARBA00022833"/>
    </source>
</evidence>
<dbReference type="AlphaFoldDB" id="A0A2K1P900"/>
<dbReference type="EMBL" id="AZRM01000037">
    <property type="protein sequence ID" value="PNR99269.1"/>
    <property type="molecule type" value="Genomic_DNA"/>
</dbReference>
<dbReference type="Proteomes" id="UP000236199">
    <property type="component" value="Unassembled WGS sequence"/>
</dbReference>
<keyword evidence="6" id="KW-0862">Zinc</keyword>
<dbReference type="InterPro" id="IPR002933">
    <property type="entry name" value="Peptidase_M20"/>
</dbReference>
<keyword evidence="7" id="KW-0482">Metalloprotease</keyword>
<evidence type="ECO:0000256" key="2">
    <source>
        <dbReference type="ARBA" id="ARBA00001947"/>
    </source>
</evidence>
<dbReference type="FunFam" id="3.40.630.10:FF:000015">
    <property type="entry name" value="Aminoacyl-histidine dipeptidase PepD"/>
    <property type="match status" value="1"/>
</dbReference>
<evidence type="ECO:0000256" key="17">
    <source>
        <dbReference type="ARBA" id="ARBA00078074"/>
    </source>
</evidence>
<dbReference type="FunFam" id="3.40.630.10:FF:000072">
    <property type="entry name" value="Aminoacyl-histidine dipeptidase"/>
    <property type="match status" value="1"/>
</dbReference>
<evidence type="ECO:0000256" key="1">
    <source>
        <dbReference type="ARBA" id="ARBA00001941"/>
    </source>
</evidence>
<dbReference type="Pfam" id="PF01546">
    <property type="entry name" value="Peptidase_M20"/>
    <property type="match status" value="1"/>
</dbReference>
<keyword evidence="8" id="KW-0170">Cobalt</keyword>
<dbReference type="PIRSF" id="PIRSF016599">
    <property type="entry name" value="Xaa-His_dipept"/>
    <property type="match status" value="1"/>
</dbReference>
<dbReference type="Pfam" id="PF07687">
    <property type="entry name" value="M20_dimer"/>
    <property type="match status" value="1"/>
</dbReference>
<comment type="cofactor">
    <cofactor evidence="2">
        <name>Zn(2+)</name>
        <dbReference type="ChEBI" id="CHEBI:29105"/>
    </cofactor>
</comment>
<dbReference type="GO" id="GO:0070573">
    <property type="term" value="F:metallodipeptidase activity"/>
    <property type="evidence" value="ECO:0007669"/>
    <property type="project" value="TreeGrafter"/>
</dbReference>
<dbReference type="OrthoDB" id="9773892at2"/>
<evidence type="ECO:0000259" key="18">
    <source>
        <dbReference type="Pfam" id="PF07687"/>
    </source>
</evidence>